<dbReference type="GO" id="GO:0048487">
    <property type="term" value="F:beta-tubulin binding"/>
    <property type="evidence" value="ECO:0007669"/>
    <property type="project" value="InterPro"/>
</dbReference>
<evidence type="ECO:0000313" key="2">
    <source>
        <dbReference type="EMBL" id="CCK70306.1"/>
    </source>
</evidence>
<dbReference type="KEGG" id="kng:KNAG_0E00380"/>
<name>J7S7F6_HUIN7</name>
<keyword evidence="3" id="KW-1185">Reference proteome</keyword>
<dbReference type="RefSeq" id="XP_022464552.1">
    <property type="nucleotide sequence ID" value="XM_022608014.1"/>
</dbReference>
<dbReference type="STRING" id="1071383.J7S7F6"/>
<dbReference type="GO" id="GO:0000226">
    <property type="term" value="P:microtubule cytoskeleton organization"/>
    <property type="evidence" value="ECO:0007669"/>
    <property type="project" value="TreeGrafter"/>
</dbReference>
<dbReference type="eggNOG" id="KOG1943">
    <property type="taxonomic scope" value="Eukaryota"/>
</dbReference>
<reference evidence="2 3" key="1">
    <citation type="journal article" date="2011" name="Proc. Natl. Acad. Sci. U.S.A.">
        <title>Evolutionary erosion of yeast sex chromosomes by mating-type switching accidents.</title>
        <authorList>
            <person name="Gordon J.L."/>
            <person name="Armisen D."/>
            <person name="Proux-Wera E."/>
            <person name="Oheigeartaigh S.S."/>
            <person name="Byrne K.P."/>
            <person name="Wolfe K.H."/>
        </authorList>
    </citation>
    <scope>NUCLEOTIDE SEQUENCE [LARGE SCALE GENOMIC DNA]</scope>
    <source>
        <strain evidence="3">ATCC MYA-139 / BCRC 22969 / CBS 8797 / CCRC 22969 / KCTC 17520 / NBRC 10181 / NCYC 3082</strain>
    </source>
</reference>
<dbReference type="OMA" id="ATNFICW"/>
<dbReference type="InterPro" id="IPR058033">
    <property type="entry name" value="ARM_TBCD_2nd"/>
</dbReference>
<reference evidence="3" key="2">
    <citation type="submission" date="2012-08" db="EMBL/GenBank/DDBJ databases">
        <title>Genome sequence of Kazachstania naganishii.</title>
        <authorList>
            <person name="Gordon J.L."/>
            <person name="Armisen D."/>
            <person name="Proux-Wera E."/>
            <person name="OhEigeartaigh S.S."/>
            <person name="Byrne K.P."/>
            <person name="Wolfe K.H."/>
        </authorList>
    </citation>
    <scope>NUCLEOTIDE SEQUENCE [LARGE SCALE GENOMIC DNA]</scope>
    <source>
        <strain evidence="3">ATCC MYA-139 / BCRC 22969 / CBS 8797 / CCRC 22969 / KCTC 17520 / NBRC 10181 / NCYC 3082</strain>
    </source>
</reference>
<sequence>MSGVDVDRTLQSIQDALWTNSLTSPGQPSLQETVHSVNVFLADPAILLVQLPHWVPRIGGQFSCEVGCKDKELRLEDTHFIALATLFYEFCKVCQWKKVVAFLPTDVSQLHAVVSLIQRSQKHKVDWHLIYFLLSWLYVLVLSPFKLQSIDTHILQALRQYAGNTSLTPIVAKITAQLFQKNEQLLLSAWQNNEVDLLTLNYYLKVPRSGSMFQDTLVEGTTHRCLTTDNEPIVVLKLLPKLFAHYYREAETNDGPLQDILNWYFDHLGSNSTEFRFQLAHSLKKIFEFIWGRFDDRQLVLDTLRELVTNIPITLQDGDINVLHTQLLIVAECSKFITDGETLEQIARDILPVTTFFQQLAPNGTIRGTQIQDASNFVIWSFARTRAPPTKFVTSCVKCLLVNTAFDRDIVIRRSSQAALQELLGRHGRSILDNATVMSLVQLPVHNLAQSYYGNIRTLYEVLPAEWFEYVFDWLLQFNLFQNLDLNVVKLTIKCVSNFINGTEVNVSTHLDRISQQHPPNQATPLNGSKMVWLLTELKLKHEMISDYVDVMWGQRPHHHSSTREEYFEFLAILRYWQHPTSILIDKFNKELFFHIVNNVSEAHEWFDEFNLSVNEVLKRLMEREMDEELYELTEKYLTYNKPLICASLPQLLRQNQFFNLFLKNESAITCPSKALLLSTLNREKDLATKFWQSPDGLGILMRGLDDYTITVQGDVGRLVRHKALEFINIYFNKLPSGYTANDELPQILLRLAIESARTVRQLAMEIILKYYVPNMSATIQDTLKLDKFKDSHNILLLLMHSELLDHTKKTSFWRSYAMYAGATRSTEEEIIQAIDEFTVWYDNMVSQESQQEVLREIVISIPTAAQITENKKLIKFAVTGLLFLQRLWSSRTACGTAYFNWKGVYAKLHNLMIVNAINGLLLQRSVIEMLPFLCVAWRNAVGKSFADLTFVNTILKRLIIFANKAAVTESSSAIQKYAVRSIAQIYIEFGAERHLEALRNSISYTGGVGKEADLLLTT</sequence>
<dbReference type="GO" id="GO:0007023">
    <property type="term" value="P:post-chaperonin tubulin folding pathway"/>
    <property type="evidence" value="ECO:0007669"/>
    <property type="project" value="InterPro"/>
</dbReference>
<accession>J7S7F6</accession>
<dbReference type="OrthoDB" id="10253476at2759"/>
<dbReference type="Pfam" id="PF25767">
    <property type="entry name" value="ARM_TBCD_2nd"/>
    <property type="match status" value="1"/>
</dbReference>
<dbReference type="PANTHER" id="PTHR12658">
    <property type="entry name" value="BETA-TUBULIN COFACTOR D"/>
    <property type="match status" value="1"/>
</dbReference>
<dbReference type="AlphaFoldDB" id="J7S7F6"/>
<dbReference type="InterPro" id="IPR033162">
    <property type="entry name" value="TBCD"/>
</dbReference>
<dbReference type="InterPro" id="IPR016024">
    <property type="entry name" value="ARM-type_fold"/>
</dbReference>
<dbReference type="PANTHER" id="PTHR12658:SF0">
    <property type="entry name" value="TUBULIN-SPECIFIC CHAPERONE D"/>
    <property type="match status" value="1"/>
</dbReference>
<feature type="domain" description="Tubulin-folding cofactor D ARM repeats" evidence="1">
    <location>
        <begin position="258"/>
        <end position="429"/>
    </location>
</feature>
<dbReference type="EMBL" id="HE978318">
    <property type="protein sequence ID" value="CCK70306.1"/>
    <property type="molecule type" value="Genomic_DNA"/>
</dbReference>
<dbReference type="Pfam" id="PF23579">
    <property type="entry name" value="ARM_TBCD"/>
    <property type="match status" value="1"/>
</dbReference>
<gene>
    <name evidence="2" type="primary">KNAG0E00380</name>
    <name evidence="2" type="ordered locus">KNAG_0E00380</name>
</gene>
<dbReference type="GeneID" id="34526006"/>
<organism evidence="2 3">
    <name type="scientific">Huiozyma naganishii (strain ATCC MYA-139 / BCRC 22969 / CBS 8797 / KCTC 17520 / NBRC 10181 / NCYC 3082 / Yp74L-3)</name>
    <name type="common">Yeast</name>
    <name type="synonym">Kazachstania naganishii</name>
    <dbReference type="NCBI Taxonomy" id="1071383"/>
    <lineage>
        <taxon>Eukaryota</taxon>
        <taxon>Fungi</taxon>
        <taxon>Dikarya</taxon>
        <taxon>Ascomycota</taxon>
        <taxon>Saccharomycotina</taxon>
        <taxon>Saccharomycetes</taxon>
        <taxon>Saccharomycetales</taxon>
        <taxon>Saccharomycetaceae</taxon>
        <taxon>Huiozyma</taxon>
    </lineage>
</organism>
<proteinExistence type="predicted"/>
<dbReference type="SUPFAM" id="SSF48371">
    <property type="entry name" value="ARM repeat"/>
    <property type="match status" value="1"/>
</dbReference>
<dbReference type="HOGENOM" id="CLU_288698_0_0_1"/>
<evidence type="ECO:0000259" key="1">
    <source>
        <dbReference type="Pfam" id="PF25767"/>
    </source>
</evidence>
<dbReference type="GO" id="GO:0005096">
    <property type="term" value="F:GTPase activator activity"/>
    <property type="evidence" value="ECO:0007669"/>
    <property type="project" value="InterPro"/>
</dbReference>
<protein>
    <recommendedName>
        <fullName evidence="1">Tubulin-folding cofactor D ARM repeats domain-containing protein</fullName>
    </recommendedName>
</protein>
<evidence type="ECO:0000313" key="3">
    <source>
        <dbReference type="Proteomes" id="UP000006310"/>
    </source>
</evidence>
<dbReference type="Proteomes" id="UP000006310">
    <property type="component" value="Chromosome 5"/>
</dbReference>
<dbReference type="GO" id="GO:0007021">
    <property type="term" value="P:tubulin complex assembly"/>
    <property type="evidence" value="ECO:0007669"/>
    <property type="project" value="InterPro"/>
</dbReference>